<evidence type="ECO:0000256" key="8">
    <source>
        <dbReference type="ARBA" id="ARBA00023170"/>
    </source>
</evidence>
<dbReference type="Gene3D" id="3.40.50.2300">
    <property type="match status" value="2"/>
</dbReference>
<feature type="region of interest" description="Disordered" evidence="11">
    <location>
        <begin position="1306"/>
        <end position="1330"/>
    </location>
</feature>
<evidence type="ECO:0000313" key="15">
    <source>
        <dbReference type="Proteomes" id="UP000694925"/>
    </source>
</evidence>
<feature type="transmembrane region" description="Helical" evidence="12">
    <location>
        <begin position="2625"/>
        <end position="2646"/>
    </location>
</feature>
<dbReference type="Proteomes" id="UP000694925">
    <property type="component" value="Unplaced"/>
</dbReference>
<feature type="region of interest" description="Disordered" evidence="11">
    <location>
        <begin position="1069"/>
        <end position="1101"/>
    </location>
</feature>
<feature type="region of interest" description="Disordered" evidence="11">
    <location>
        <begin position="1251"/>
        <end position="1284"/>
    </location>
</feature>
<feature type="compositionally biased region" description="Low complexity" evidence="11">
    <location>
        <begin position="56"/>
        <end position="69"/>
    </location>
</feature>
<keyword evidence="4 12" id="KW-0812">Transmembrane</keyword>
<feature type="compositionally biased region" description="Low complexity" evidence="11">
    <location>
        <begin position="927"/>
        <end position="940"/>
    </location>
</feature>
<gene>
    <name evidence="16" type="primary">LOC108626948</name>
</gene>
<organism evidence="15 16">
    <name type="scientific">Ceratina calcarata</name>
    <dbReference type="NCBI Taxonomy" id="156304"/>
    <lineage>
        <taxon>Eukaryota</taxon>
        <taxon>Metazoa</taxon>
        <taxon>Ecdysozoa</taxon>
        <taxon>Arthropoda</taxon>
        <taxon>Hexapoda</taxon>
        <taxon>Insecta</taxon>
        <taxon>Pterygota</taxon>
        <taxon>Neoptera</taxon>
        <taxon>Endopterygota</taxon>
        <taxon>Hymenoptera</taxon>
        <taxon>Apocrita</taxon>
        <taxon>Aculeata</taxon>
        <taxon>Apoidea</taxon>
        <taxon>Anthophila</taxon>
        <taxon>Apidae</taxon>
        <taxon>Ceratina</taxon>
        <taxon>Zadontomerus</taxon>
    </lineage>
</organism>
<dbReference type="CDD" id="cd15045">
    <property type="entry name" value="7tmC_mGluRs"/>
    <property type="match status" value="1"/>
</dbReference>
<keyword evidence="9" id="KW-0325">Glycoprotein</keyword>
<dbReference type="SUPFAM" id="SSF53822">
    <property type="entry name" value="Periplasmic binding protein-like I"/>
    <property type="match status" value="1"/>
</dbReference>
<feature type="region of interest" description="Disordered" evidence="11">
    <location>
        <begin position="724"/>
        <end position="754"/>
    </location>
</feature>
<feature type="compositionally biased region" description="Basic and acidic residues" evidence="11">
    <location>
        <begin position="1767"/>
        <end position="1778"/>
    </location>
</feature>
<feature type="region of interest" description="Disordered" evidence="11">
    <location>
        <begin position="1660"/>
        <end position="1704"/>
    </location>
</feature>
<dbReference type="PRINTS" id="PR00248">
    <property type="entry name" value="GPCRMGR"/>
</dbReference>
<feature type="transmembrane region" description="Helical" evidence="12">
    <location>
        <begin position="2671"/>
        <end position="2694"/>
    </location>
</feature>
<feature type="region of interest" description="Disordered" evidence="11">
    <location>
        <begin position="198"/>
        <end position="230"/>
    </location>
</feature>
<reference evidence="16" key="1">
    <citation type="submission" date="2025-08" db="UniProtKB">
        <authorList>
            <consortium name="RefSeq"/>
        </authorList>
    </citation>
    <scope>IDENTIFICATION</scope>
    <source>
        <tissue evidence="16">Whole body</tissue>
    </source>
</reference>
<feature type="compositionally biased region" description="Polar residues" evidence="11">
    <location>
        <begin position="945"/>
        <end position="956"/>
    </location>
</feature>
<dbReference type="Pfam" id="PF01094">
    <property type="entry name" value="ANF_receptor"/>
    <property type="match status" value="1"/>
</dbReference>
<dbReference type="InterPro" id="IPR038550">
    <property type="entry name" value="GPCR_3_9-Cys_sf"/>
</dbReference>
<keyword evidence="7 12" id="KW-0472">Membrane</keyword>
<accession>A0AAJ7WCD0</accession>
<feature type="compositionally biased region" description="Polar residues" evidence="11">
    <location>
        <begin position="768"/>
        <end position="778"/>
    </location>
</feature>
<feature type="chain" id="PRO_5042589299" evidence="13">
    <location>
        <begin position="27"/>
        <end position="2896"/>
    </location>
</feature>
<feature type="compositionally biased region" description="Low complexity" evidence="11">
    <location>
        <begin position="724"/>
        <end position="739"/>
    </location>
</feature>
<feature type="region of interest" description="Disordered" evidence="11">
    <location>
        <begin position="158"/>
        <end position="179"/>
    </location>
</feature>
<feature type="region of interest" description="Disordered" evidence="11">
    <location>
        <begin position="768"/>
        <end position="813"/>
    </location>
</feature>
<feature type="compositionally biased region" description="Polar residues" evidence="11">
    <location>
        <begin position="1660"/>
        <end position="1669"/>
    </location>
</feature>
<feature type="region of interest" description="Disordered" evidence="11">
    <location>
        <begin position="435"/>
        <end position="459"/>
    </location>
</feature>
<evidence type="ECO:0000313" key="16">
    <source>
        <dbReference type="RefSeq" id="XP_026671198.1"/>
    </source>
</evidence>
<feature type="region of interest" description="Disordered" evidence="11">
    <location>
        <begin position="52"/>
        <end position="85"/>
    </location>
</feature>
<dbReference type="InterPro" id="IPR017978">
    <property type="entry name" value="GPCR_3_C"/>
</dbReference>
<name>A0AAJ7WCD0_9HYME</name>
<feature type="region of interest" description="Disordered" evidence="11">
    <location>
        <begin position="1758"/>
        <end position="1778"/>
    </location>
</feature>
<keyword evidence="8" id="KW-0675">Receptor</keyword>
<dbReference type="Gene3D" id="2.10.50.30">
    <property type="entry name" value="GPCR, family 3, nine cysteines domain"/>
    <property type="match status" value="1"/>
</dbReference>
<dbReference type="FunFam" id="3.40.50.2300:FF:000681">
    <property type="entry name" value="Metabotropic glutamate receptor-like Protein"/>
    <property type="match status" value="1"/>
</dbReference>
<feature type="compositionally biased region" description="Polar residues" evidence="11">
    <location>
        <begin position="443"/>
        <end position="452"/>
    </location>
</feature>
<evidence type="ECO:0000256" key="9">
    <source>
        <dbReference type="ARBA" id="ARBA00023180"/>
    </source>
</evidence>
<evidence type="ECO:0000256" key="11">
    <source>
        <dbReference type="SAM" id="MobiDB-lite"/>
    </source>
</evidence>
<dbReference type="FunFam" id="3.40.50.2300:FF:000145">
    <property type="entry name" value="Glutamate receptor, metabotropic"/>
    <property type="match status" value="1"/>
</dbReference>
<feature type="region of interest" description="Disordered" evidence="11">
    <location>
        <begin position="923"/>
        <end position="956"/>
    </location>
</feature>
<dbReference type="PANTHER" id="PTHR24060">
    <property type="entry name" value="METABOTROPIC GLUTAMATE RECEPTOR"/>
    <property type="match status" value="1"/>
</dbReference>
<feature type="transmembrane region" description="Helical" evidence="12">
    <location>
        <begin position="2583"/>
        <end position="2604"/>
    </location>
</feature>
<feature type="compositionally biased region" description="Polar residues" evidence="11">
    <location>
        <begin position="2874"/>
        <end position="2896"/>
    </location>
</feature>
<feature type="signal peptide" evidence="13">
    <location>
        <begin position="1"/>
        <end position="26"/>
    </location>
</feature>
<feature type="region of interest" description="Disordered" evidence="11">
    <location>
        <begin position="1029"/>
        <end position="1050"/>
    </location>
</feature>
<dbReference type="CDD" id="cd06362">
    <property type="entry name" value="PBP1_mGluR"/>
    <property type="match status" value="1"/>
</dbReference>
<evidence type="ECO:0000259" key="14">
    <source>
        <dbReference type="PROSITE" id="PS50259"/>
    </source>
</evidence>
<evidence type="ECO:0000256" key="7">
    <source>
        <dbReference type="ARBA" id="ARBA00023136"/>
    </source>
</evidence>
<feature type="transmembrane region" description="Helical" evidence="12">
    <location>
        <begin position="2732"/>
        <end position="2755"/>
    </location>
</feature>
<feature type="compositionally biased region" description="Polar residues" evidence="11">
    <location>
        <begin position="2844"/>
        <end position="2854"/>
    </location>
</feature>
<dbReference type="InterPro" id="IPR017979">
    <property type="entry name" value="GPCR_3_CS"/>
</dbReference>
<evidence type="ECO:0000256" key="13">
    <source>
        <dbReference type="SAM" id="SignalP"/>
    </source>
</evidence>
<feature type="region of interest" description="Disordered" evidence="11">
    <location>
        <begin position="2833"/>
        <end position="2896"/>
    </location>
</feature>
<feature type="domain" description="G-protein coupled receptors family 3 profile" evidence="14">
    <location>
        <begin position="2527"/>
        <end position="2778"/>
    </location>
</feature>
<keyword evidence="13" id="KW-0732">Signal</keyword>
<keyword evidence="15" id="KW-1185">Reference proteome</keyword>
<dbReference type="InterPro" id="IPR050726">
    <property type="entry name" value="mGluR"/>
</dbReference>
<dbReference type="InterPro" id="IPR001828">
    <property type="entry name" value="ANF_lig-bd_rcpt"/>
</dbReference>
<keyword evidence="6" id="KW-0297">G-protein coupled receptor</keyword>
<dbReference type="Pfam" id="PF00003">
    <property type="entry name" value="7tm_3"/>
    <property type="match status" value="1"/>
</dbReference>
<feature type="compositionally biased region" description="Low complexity" evidence="11">
    <location>
        <begin position="1615"/>
        <end position="1630"/>
    </location>
</feature>
<protein>
    <submittedName>
        <fullName evidence="16">Uncharacterized protein LOC108626948</fullName>
    </submittedName>
</protein>
<dbReference type="CTD" id="100117179"/>
<proteinExistence type="inferred from homology"/>
<dbReference type="InterPro" id="IPR028082">
    <property type="entry name" value="Peripla_BP_I"/>
</dbReference>
<evidence type="ECO:0000256" key="5">
    <source>
        <dbReference type="ARBA" id="ARBA00022989"/>
    </source>
</evidence>
<feature type="region of interest" description="Disordered" evidence="11">
    <location>
        <begin position="1615"/>
        <end position="1645"/>
    </location>
</feature>
<dbReference type="PROSITE" id="PS00981">
    <property type="entry name" value="G_PROTEIN_RECEP_F3_3"/>
    <property type="match status" value="1"/>
</dbReference>
<feature type="compositionally biased region" description="Polar residues" evidence="11">
    <location>
        <begin position="74"/>
        <end position="85"/>
    </location>
</feature>
<feature type="compositionally biased region" description="Polar residues" evidence="11">
    <location>
        <begin position="1314"/>
        <end position="1323"/>
    </location>
</feature>
<feature type="transmembrane region" description="Helical" evidence="12">
    <location>
        <begin position="2551"/>
        <end position="2571"/>
    </location>
</feature>
<keyword evidence="3" id="KW-1003">Cell membrane</keyword>
<feature type="compositionally biased region" description="Basic and acidic residues" evidence="11">
    <location>
        <begin position="1670"/>
        <end position="1694"/>
    </location>
</feature>
<evidence type="ECO:0000256" key="12">
    <source>
        <dbReference type="SAM" id="Phobius"/>
    </source>
</evidence>
<evidence type="ECO:0000256" key="1">
    <source>
        <dbReference type="ARBA" id="ARBA00004651"/>
    </source>
</evidence>
<dbReference type="KEGG" id="ccal:108626948"/>
<dbReference type="InterPro" id="IPR000162">
    <property type="entry name" value="GPCR_3_mtglu_rcpt"/>
</dbReference>
<dbReference type="PROSITE" id="PS50259">
    <property type="entry name" value="G_PROTEIN_RECEP_F3_4"/>
    <property type="match status" value="1"/>
</dbReference>
<dbReference type="InterPro" id="IPR000337">
    <property type="entry name" value="GPCR_3"/>
</dbReference>
<feature type="compositionally biased region" description="Basic and acidic residues" evidence="11">
    <location>
        <begin position="779"/>
        <end position="803"/>
    </location>
</feature>
<evidence type="ECO:0000256" key="4">
    <source>
        <dbReference type="ARBA" id="ARBA00022692"/>
    </source>
</evidence>
<keyword evidence="5 12" id="KW-1133">Transmembrane helix</keyword>
<dbReference type="PRINTS" id="PR00593">
    <property type="entry name" value="MTABOTROPICR"/>
</dbReference>
<feature type="transmembrane region" description="Helical" evidence="12">
    <location>
        <begin position="2706"/>
        <end position="2726"/>
    </location>
</feature>
<evidence type="ECO:0000256" key="2">
    <source>
        <dbReference type="ARBA" id="ARBA00007242"/>
    </source>
</evidence>
<comment type="subcellular location">
    <subcellularLocation>
        <location evidence="1">Cell membrane</location>
        <topology evidence="1">Multi-pass membrane protein</topology>
    </subcellularLocation>
</comment>
<feature type="region of interest" description="Disordered" evidence="11">
    <location>
        <begin position="380"/>
        <end position="413"/>
    </location>
</feature>
<evidence type="ECO:0000256" key="3">
    <source>
        <dbReference type="ARBA" id="ARBA00022475"/>
    </source>
</evidence>
<evidence type="ECO:0000256" key="6">
    <source>
        <dbReference type="ARBA" id="ARBA00023040"/>
    </source>
</evidence>
<evidence type="ECO:0000256" key="10">
    <source>
        <dbReference type="ARBA" id="ARBA00023224"/>
    </source>
</evidence>
<keyword evidence="10" id="KW-0807">Transducer</keyword>
<comment type="similarity">
    <text evidence="2">Belongs to the G-protein coupled receptor 3 family.</text>
</comment>
<feature type="transmembrane region" description="Helical" evidence="12">
    <location>
        <begin position="2521"/>
        <end position="2539"/>
    </location>
</feature>
<dbReference type="GeneID" id="108626948"/>
<dbReference type="GO" id="GO:0005886">
    <property type="term" value="C:plasma membrane"/>
    <property type="evidence" value="ECO:0007669"/>
    <property type="project" value="UniProtKB-SubCell"/>
</dbReference>
<dbReference type="GO" id="GO:0004930">
    <property type="term" value="F:G protein-coupled receptor activity"/>
    <property type="evidence" value="ECO:0007669"/>
    <property type="project" value="UniProtKB-KW"/>
</dbReference>
<sequence length="2896" mass="321347">MMWRNNGWLAVLAVSVVLSILRNSLAGERYPLDYGNIESSVNRSKVAYGARGSNGPSINSQSHSNSSPIRELSTKSSIYSRQTSQSRSAAKKNIIVSSDATNAISWRDGKVADANLPDENTGNDRSILKDALISGPGEDWPSMVNDTPERRSKFRTSEFGTRRGDEVSTGSKRKIPTGPRLSSWITSVEAKYNTDRLGTGRAIHPPIEADGRNTPTHRTRTTRPGKNYHGYPYYNHFAADSSGEHLSDPVTKSTDELNCRETVEDFENGNVAPSSGFRNSEIEKINGKQYLKENIESASIQSPTTSTQQFNTKLKLDIRIGTHVAEDKRREGNNELIYNAADSRHTLGVPIPNSKKESGNKQEAFVSDITINLDGSYFSHDAKTSNRESPNNRLGTDDIEGGSHRSSDLDGASPTRESILVTNMHQSDETLLKQRTLERKTDYGNSDSQHSSSVREKRSSIISDNITNANLSESEESFLNFTLNSTIMSPFDEINSQVENKKDLEFDLMRDNITKSLLDEWSTSYAADGNETTLNANDIMVKYDNLNYNRSVEPDLGIKFNQLNTSNTNRSHAVLNDEFIPIIGNRNTTLDKNPRNSLLNNESNSAIYNQNLENVTNVNSSNISVHPNTSNSNNSQSETHILKTDSESASIMPNAVVDLTNDIELHASQSRINETFLERVNKPTPEEQSALSNATKESENVVANSLRGSIVASRNVTYLSRDASSLAARSYASRSSSPSGFGRRNVDDSIKNSSSAELGQKFAKNFKINSQSEQSTINETDRTESNVRSNRESDDEISKRRTENVSIRNTDSNKKTLDGSLAVSEYGNPVPVQQVGQNIRRSGKIRTNERNIGFSSKNDSCRGGRCHTGSRMMWRNNGWLAVLAVSVVLSILRNSLAGERYPLDYGNIESSVNRSKVAYGARGSNGPSINSQSHSNSSPIRELSTKSSIYSRQTSQSRSAAKKNIIVSSDATNAISWRDGKVADANLPDENTGNDRSILKDALISGPGEDWPSMVNDTPERRSKFRTSEFGTRRGDEVSTGSKRKIPTGPRLSSWITSVEAKYNTDRLGTGRAIHPPIEADGRNTPTHRTRTTRPGKNYHGYPYYNHFAADSSGEHLSDPVTKSTDELNCRETVEDFENGNVAPSSGFRNSEIEKINGKQYLKENIESASIQSPTTSTQQFNTKLKLDIRIGTHVAEDKRREGNNELIYNAADSRHTLGVPIPNSKKESGNKQEAFVSDITINLDGSYFSHDAKTSNRESPNNRLGTDDIEGGSHRSSDLDGASPTRESILVTNMHQSDETLLKQRTLERKTDYGNSDSQHSSSVREKRSSIISDNITNANLSESEESFLNFTLNSTIMSPFDEINSQVENKKDLEFDLMRDNITKSLLDEWSTSYAADGNETTLNANDIMVKYDNLNYNRSVEPDLGIKFNQLNTSNTNRSHAVLNDEFIPIIGNRNTTLDKSLINNEIITLMMLSINNSSPQPRNSLLNNESNSAIYNQNLENVTNVNSSNISVHPNTSNSNNSQSETHILKTDSESASIMPNAVVDLTNDIELHASQSRINETFLERVNKPTPEEQSALSNATKESENVVANSLRGSIVASRNVTYLSRDASSLAARSYASRSSSPSGFGRRNVDDSIKNSSSAELGQKFAKNFKINSQSEQSTINETDRTESNVRSNRESDDEISKRRTENVSIRNTDSNKKTLDGSLAVSEYGNPVPVQQVGQNIRRSGKIRTNERNIGFSSKNDRYRTATPYNEATDENNPIERNKKNIDDDANRTSNEFIYSTASIKNHSPKERKSRSSKARTWTSTNLKVDPTAKVVYPVRGEASTTISNGNEFPQNNVSYSKINSTPVSRNNDILGTSSEVALDSPLKFSSIEDSTTSVTEENFRSELNKSTLSSTTVNKFPVDIETSNEELIEDGDKSFTMDTVVTSPVPNGDDFPVTVDDTSFRGTDNSSHELEPLDQWPVKHSAVVEGDLVLGGLMMVHEREDTITCGPVMPQGGVQALEAMLYTLDRLNDREIVPGVKIGAHILDDCDKDTYGLEMAVDFIKGSISNIDGAEYHCNKTAVRKVISGVVGAASSVTSIQVANLLRLFRIPQVSFFSTSPELSNKQRFEYFTRTIPSDHYQVKAMVDIVLTMGWSYVSIIYEESNYGIKAFEELEELLGKYDICIAIKEKLVKDSGVAEETAYDNIVLKLLTKPRARGCIIFGSDQEVAGVMRAVRRCNATGAFSWIGSDGWSARGLVSNGNEPEVEGTLSVQPQANPVKGFEEYFLNLTVENNRRNPWFVEFWEDHFQCRYPNASRTPYNQKYTKPCTTKERLTKQNTAFEDQLQFVSDAVMAFAYAFRDMHRDLCQSKPGLCDAMKPTKGTELLRYLRKVDFEGLSGDKFRFDKNGDGPARYNIIHFKQVEPGKYKWIRVGKYLEGELRLNMSEIQFKLGHPQPPESVCSLPCEVGQAKKYVEGERCCWHCFNCTQYQVCEPVRVQSFSHLATNSSCFSVALPMIVSPTTFQFETNNLFIVVQITMCVCGVFLKHNDTPVVRASGRELSYVLLSGILLCYLVTFALVLRPTDIVCGIQRFAAGFCFTVVYAALLTKTNRISRIFNASKHSAKRPSFISPRSQLIICSGLVFVQILINGVWMVIDPAKAMHHYPTREDNFLVCNSYIDASYMIAFAYPIMLIVVCTVYAVLTRKIPEAFNESKHIGFTMYTTCVIWLAFVPLYFGTGNNVALRITSMSVTISLSASVTIACLFSPKLYIILIRPERNVRQSMMPARYSTTKSSAVTATNASSMIAPVTLTAATCDQNKAVEKHITTTIDCSTQSEYYELEVKDQKNGKPPSTVVSRSTQTSANDKEPSGVASSKEGKESIAITKQLNNNLRIGNGPVNQSDSPL</sequence>
<dbReference type="RefSeq" id="XP_026671198.1">
    <property type="nucleotide sequence ID" value="XM_026815397.1"/>
</dbReference>